<reference evidence="2 3" key="1">
    <citation type="submission" date="2018-02" db="EMBL/GenBank/DDBJ databases">
        <title>Draft genome of wild Prunus yedoensis var. nudiflora.</title>
        <authorList>
            <person name="Baek S."/>
            <person name="Kim J.-H."/>
            <person name="Choi K."/>
            <person name="Kim G.-B."/>
            <person name="Cho A."/>
            <person name="Jang H."/>
            <person name="Shin C.-H."/>
            <person name="Yu H.-J."/>
            <person name="Mun J.-H."/>
        </authorList>
    </citation>
    <scope>NUCLEOTIDE SEQUENCE [LARGE SCALE GENOMIC DNA]</scope>
    <source>
        <strain evidence="3">cv. Jeju island</strain>
        <tissue evidence="2">Leaf</tissue>
    </source>
</reference>
<dbReference type="Proteomes" id="UP000250321">
    <property type="component" value="Unassembled WGS sequence"/>
</dbReference>
<accession>A0A314YWW4</accession>
<organism evidence="2 3">
    <name type="scientific">Prunus yedoensis var. nudiflora</name>
    <dbReference type="NCBI Taxonomy" id="2094558"/>
    <lineage>
        <taxon>Eukaryota</taxon>
        <taxon>Viridiplantae</taxon>
        <taxon>Streptophyta</taxon>
        <taxon>Embryophyta</taxon>
        <taxon>Tracheophyta</taxon>
        <taxon>Spermatophyta</taxon>
        <taxon>Magnoliopsida</taxon>
        <taxon>eudicotyledons</taxon>
        <taxon>Gunneridae</taxon>
        <taxon>Pentapetalae</taxon>
        <taxon>rosids</taxon>
        <taxon>fabids</taxon>
        <taxon>Rosales</taxon>
        <taxon>Rosaceae</taxon>
        <taxon>Amygdaloideae</taxon>
        <taxon>Amygdaleae</taxon>
        <taxon>Prunus</taxon>
    </lineage>
</organism>
<evidence type="ECO:0000256" key="1">
    <source>
        <dbReference type="SAM" id="MobiDB-lite"/>
    </source>
</evidence>
<name>A0A314YWW4_PRUYE</name>
<dbReference type="EMBL" id="PJQY01000427">
    <property type="protein sequence ID" value="PQQ11053.1"/>
    <property type="molecule type" value="Genomic_DNA"/>
</dbReference>
<comment type="caution">
    <text evidence="2">The sequence shown here is derived from an EMBL/GenBank/DDBJ whole genome shotgun (WGS) entry which is preliminary data.</text>
</comment>
<evidence type="ECO:0000313" key="2">
    <source>
        <dbReference type="EMBL" id="PQQ11053.1"/>
    </source>
</evidence>
<sequence length="99" mass="11294">MSYSSCLCQHLDVHVVDRMEKRKKIQYIDFHQAPPPLADIPTTRLGSSPTQAEQRSQKDPSFRFGPVEAGRNPGREAEPTRDASAQVEDRRRPRRPPRG</sequence>
<feature type="compositionally biased region" description="Basic and acidic residues" evidence="1">
    <location>
        <begin position="73"/>
        <end position="91"/>
    </location>
</feature>
<dbReference type="AlphaFoldDB" id="A0A314YWW4"/>
<feature type="region of interest" description="Disordered" evidence="1">
    <location>
        <begin position="30"/>
        <end position="99"/>
    </location>
</feature>
<protein>
    <submittedName>
        <fullName evidence="2">Uncharacterized protein</fullName>
    </submittedName>
</protein>
<evidence type="ECO:0000313" key="3">
    <source>
        <dbReference type="Proteomes" id="UP000250321"/>
    </source>
</evidence>
<gene>
    <name evidence="2" type="ORF">Pyn_25552</name>
</gene>
<keyword evidence="3" id="KW-1185">Reference proteome</keyword>
<feature type="compositionally biased region" description="Polar residues" evidence="1">
    <location>
        <begin position="44"/>
        <end position="54"/>
    </location>
</feature>
<proteinExistence type="predicted"/>